<keyword evidence="1" id="KW-0472">Membrane</keyword>
<protein>
    <submittedName>
        <fullName evidence="3">DUF2231 domain-containing protein</fullName>
    </submittedName>
</protein>
<proteinExistence type="predicted"/>
<dbReference type="Proteomes" id="UP001164020">
    <property type="component" value="Chromosome"/>
</dbReference>
<feature type="transmembrane region" description="Helical" evidence="1">
    <location>
        <begin position="20"/>
        <end position="40"/>
    </location>
</feature>
<dbReference type="Pfam" id="PF09990">
    <property type="entry name" value="DUF2231"/>
    <property type="match status" value="1"/>
</dbReference>
<name>A0ABY7BYV5_9HYPH</name>
<evidence type="ECO:0000259" key="2">
    <source>
        <dbReference type="Pfam" id="PF09990"/>
    </source>
</evidence>
<keyword evidence="4" id="KW-1185">Reference proteome</keyword>
<reference evidence="3" key="1">
    <citation type="submission" date="2022-12" db="EMBL/GenBank/DDBJ databases">
        <title>Jiella pelagia sp. nov., isolated from phosphonate enriched culture of Northwest Pacific surface seawater.</title>
        <authorList>
            <person name="Shin D.Y."/>
            <person name="Hwang C.Y."/>
        </authorList>
    </citation>
    <scope>NUCLEOTIDE SEQUENCE</scope>
    <source>
        <strain evidence="3">HL-NP1</strain>
    </source>
</reference>
<keyword evidence="1" id="KW-0812">Transmembrane</keyword>
<feature type="transmembrane region" description="Helical" evidence="1">
    <location>
        <begin position="86"/>
        <end position="108"/>
    </location>
</feature>
<dbReference type="InterPro" id="IPR019251">
    <property type="entry name" value="DUF2231_TM"/>
</dbReference>
<gene>
    <name evidence="3" type="ORF">OH818_22725</name>
</gene>
<accession>A0ABY7BYV5</accession>
<sequence length="151" mass="16078">MDPEHRNHAPVVPRRPIANFLIPFPAVCFTLALLTDLAYWQTATLMWQNFSSWLLFAGEVIGGLALVVGVIELLASKSVRAASPGWGYVVLGVIILVVAFVNSLVHAGDGWTAVVPWGLALSALTFVLVLVAAVIGRAATNRPVAGAYHHA</sequence>
<evidence type="ECO:0000256" key="1">
    <source>
        <dbReference type="SAM" id="Phobius"/>
    </source>
</evidence>
<dbReference type="EMBL" id="CP114029">
    <property type="protein sequence ID" value="WAP68166.1"/>
    <property type="molecule type" value="Genomic_DNA"/>
</dbReference>
<dbReference type="RefSeq" id="WP_268880638.1">
    <property type="nucleotide sequence ID" value="NZ_CP114029.1"/>
</dbReference>
<dbReference type="InterPro" id="IPR016923">
    <property type="entry name" value="UCP029509"/>
</dbReference>
<keyword evidence="1" id="KW-1133">Transmembrane helix</keyword>
<feature type="transmembrane region" description="Helical" evidence="1">
    <location>
        <begin position="52"/>
        <end position="74"/>
    </location>
</feature>
<feature type="transmembrane region" description="Helical" evidence="1">
    <location>
        <begin position="114"/>
        <end position="135"/>
    </location>
</feature>
<feature type="domain" description="DUF2231" evidence="2">
    <location>
        <begin position="16"/>
        <end position="141"/>
    </location>
</feature>
<evidence type="ECO:0000313" key="3">
    <source>
        <dbReference type="EMBL" id="WAP68166.1"/>
    </source>
</evidence>
<organism evidence="3 4">
    <name type="scientific">Jiella pelagia</name>
    <dbReference type="NCBI Taxonomy" id="2986949"/>
    <lineage>
        <taxon>Bacteria</taxon>
        <taxon>Pseudomonadati</taxon>
        <taxon>Pseudomonadota</taxon>
        <taxon>Alphaproteobacteria</taxon>
        <taxon>Hyphomicrobiales</taxon>
        <taxon>Aurantimonadaceae</taxon>
        <taxon>Jiella</taxon>
    </lineage>
</organism>
<evidence type="ECO:0000313" key="4">
    <source>
        <dbReference type="Proteomes" id="UP001164020"/>
    </source>
</evidence>
<dbReference type="PIRSF" id="PIRSF029509">
    <property type="entry name" value="UCP029509"/>
    <property type="match status" value="1"/>
</dbReference>